<keyword evidence="2" id="KW-1185">Reference proteome</keyword>
<organism evidence="1 2">
    <name type="scientific">Primorskyibacter flagellatus</name>
    <dbReference type="NCBI Taxonomy" id="1387277"/>
    <lineage>
        <taxon>Bacteria</taxon>
        <taxon>Pseudomonadati</taxon>
        <taxon>Pseudomonadota</taxon>
        <taxon>Alphaproteobacteria</taxon>
        <taxon>Rhodobacterales</taxon>
        <taxon>Roseobacteraceae</taxon>
        <taxon>Primorskyibacter</taxon>
    </lineage>
</organism>
<dbReference type="EMBL" id="FWYD01000007">
    <property type="protein sequence ID" value="SMC83498.1"/>
    <property type="molecule type" value="Genomic_DNA"/>
</dbReference>
<evidence type="ECO:0000313" key="1">
    <source>
        <dbReference type="EMBL" id="SMC83498.1"/>
    </source>
</evidence>
<dbReference type="STRING" id="1387277.SAMN06295998_107127"/>
<name>A0A1W2CFR8_9RHOB</name>
<dbReference type="AlphaFoldDB" id="A0A1W2CFR8"/>
<gene>
    <name evidence="1" type="ORF">SAMN06295998_107127</name>
</gene>
<protein>
    <submittedName>
        <fullName evidence="1">Uncharacterized protein</fullName>
    </submittedName>
</protein>
<dbReference type="Proteomes" id="UP000192330">
    <property type="component" value="Unassembled WGS sequence"/>
</dbReference>
<evidence type="ECO:0000313" key="2">
    <source>
        <dbReference type="Proteomes" id="UP000192330"/>
    </source>
</evidence>
<accession>A0A1W2CFR8</accession>
<reference evidence="1 2" key="1">
    <citation type="submission" date="2017-04" db="EMBL/GenBank/DDBJ databases">
        <authorList>
            <person name="Afonso C.L."/>
            <person name="Miller P.J."/>
            <person name="Scott M.A."/>
            <person name="Spackman E."/>
            <person name="Goraichik I."/>
            <person name="Dimitrov K.M."/>
            <person name="Suarez D.L."/>
            <person name="Swayne D.E."/>
        </authorList>
    </citation>
    <scope>NUCLEOTIDE SEQUENCE [LARGE SCALE GENOMIC DNA]</scope>
    <source>
        <strain evidence="1 2">CGMCC 1.12644</strain>
    </source>
</reference>
<proteinExistence type="predicted"/>
<sequence length="50" mass="5641">MTPAIQLLCHFKLTDGVYGLHGSQAHFAKRRGMLCKVRFGYGIMDRSKSL</sequence>